<dbReference type="PATRIC" id="fig|1082931.4.peg.3479"/>
<dbReference type="InterPro" id="IPR050490">
    <property type="entry name" value="Bact_solute-bd_prot1"/>
</dbReference>
<feature type="signal peptide" evidence="9">
    <location>
        <begin position="1"/>
        <end position="24"/>
    </location>
</feature>
<evidence type="ECO:0000256" key="4">
    <source>
        <dbReference type="ARBA" id="ARBA00017470"/>
    </source>
</evidence>
<keyword evidence="7" id="KW-0574">Periplasm</keyword>
<dbReference type="EMBL" id="CP003075">
    <property type="protein sequence ID" value="AEQ53515.1"/>
    <property type="molecule type" value="Genomic_DNA"/>
</dbReference>
<keyword evidence="5" id="KW-0813">Transport</keyword>
<keyword evidence="11" id="KW-1185">Reference proteome</keyword>
<comment type="subcellular location">
    <subcellularLocation>
        <location evidence="1">Periplasm</location>
    </subcellularLocation>
</comment>
<evidence type="ECO:0000256" key="5">
    <source>
        <dbReference type="ARBA" id="ARBA00022448"/>
    </source>
</evidence>
<dbReference type="Gene3D" id="3.40.190.10">
    <property type="entry name" value="Periplasmic binding protein-like II"/>
    <property type="match status" value="2"/>
</dbReference>
<dbReference type="Proteomes" id="UP000008850">
    <property type="component" value="Chromosome"/>
</dbReference>
<dbReference type="NCBIfam" id="NF008211">
    <property type="entry name" value="PRK10974.1"/>
    <property type="match status" value="1"/>
</dbReference>
<dbReference type="CDD" id="cd14748">
    <property type="entry name" value="PBP2_UgpB"/>
    <property type="match status" value="1"/>
</dbReference>
<accession>G4RA32</accession>
<gene>
    <name evidence="10" type="ordered locus">KKY_3530</name>
</gene>
<evidence type="ECO:0000256" key="2">
    <source>
        <dbReference type="ARBA" id="ARBA00008520"/>
    </source>
</evidence>
<evidence type="ECO:0000256" key="1">
    <source>
        <dbReference type="ARBA" id="ARBA00004418"/>
    </source>
</evidence>
<reference evidence="10 11" key="1">
    <citation type="journal article" date="2012" name="J. Bacteriol.">
        <title>Complete genome sequence of Pelagibacterium halotolerans B2T.</title>
        <authorList>
            <person name="Huo Y.Y."/>
            <person name="Cheng H."/>
            <person name="Han X.F."/>
            <person name="Jiang X.W."/>
            <person name="Sun C."/>
            <person name="Zhang X.Q."/>
            <person name="Zhu X.F."/>
            <person name="Liu Y.F."/>
            <person name="Li P.F."/>
            <person name="Ni P.X."/>
            <person name="Wu M."/>
        </authorList>
    </citation>
    <scope>NUCLEOTIDE SEQUENCE [LARGE SCALE GENOMIC DNA]</scope>
    <source>
        <strain evidence="11">DSM 22347 / JCM 15775 / CGMCC 1.7692 / B2</strain>
    </source>
</reference>
<dbReference type="RefSeq" id="WP_014132659.1">
    <property type="nucleotide sequence ID" value="NC_016078.1"/>
</dbReference>
<dbReference type="AlphaFoldDB" id="G4RA32"/>
<dbReference type="GO" id="GO:0042597">
    <property type="term" value="C:periplasmic space"/>
    <property type="evidence" value="ECO:0007669"/>
    <property type="project" value="UniProtKB-SubCell"/>
</dbReference>
<dbReference type="SUPFAM" id="SSF53850">
    <property type="entry name" value="Periplasmic binding protein-like II"/>
    <property type="match status" value="1"/>
</dbReference>
<dbReference type="PANTHER" id="PTHR43649:SF31">
    <property type="entry name" value="SN-GLYCEROL-3-PHOSPHATE-BINDING PERIPLASMIC PROTEIN UGPB"/>
    <property type="match status" value="1"/>
</dbReference>
<dbReference type="HOGENOM" id="CLU_031285_3_0_5"/>
<evidence type="ECO:0000256" key="6">
    <source>
        <dbReference type="ARBA" id="ARBA00022729"/>
    </source>
</evidence>
<sequence length="442" mass="47701">MFKTLLACGTAGVALFLGATSAFAQTEINWWHSMGGELGERLNAIAEDFNASQDLYSVVPSYRGEYEESMVNTIAAFRAGEQPHLVQIYEVGTGTMMAAQGAVYPVYQLMEEHGNDFDPSAYLPVVTGYYSDTEGNMLSMPFNSSTPILYYNKDAFEAAGLDPETPPATWEELAEFSQTIIDADAASCGFSMGYAATWVGLENFSALHNQPFGTLENGFGGLDAEFSFNGETQARFWDDLKTWADAGIFMYGGPAGGPDSAPAFYSGDCAMYMNSSGSRAGVMANSDFEVGFGMLPVYGDVDGAPQNSIIGGATLWVLSGHEDAEYEGVAAFFDYLSSAEVQAEWHQGTGYLPITQAAYELSQEQGYYEENPGADIAIEQINLNAPTENSKGLRFGNFPQVRIVLDEELQAVLAGEKTGQEALDSAVERGNQILRDFQAANS</sequence>
<dbReference type="PANTHER" id="PTHR43649">
    <property type="entry name" value="ARABINOSE-BINDING PROTEIN-RELATED"/>
    <property type="match status" value="1"/>
</dbReference>
<feature type="chain" id="PRO_5003467530" description="sn-glycerol-3-phosphate-binding periplasmic protein UgpB" evidence="9">
    <location>
        <begin position="25"/>
        <end position="442"/>
    </location>
</feature>
<evidence type="ECO:0000313" key="11">
    <source>
        <dbReference type="Proteomes" id="UP000008850"/>
    </source>
</evidence>
<comment type="subunit">
    <text evidence="3">The complex is composed of two ATP-binding proteins (UgpC), two transmembrane proteins (UgpA and UgpE) and a solute-binding protein (UgpB).</text>
</comment>
<comment type="similarity">
    <text evidence="2">Belongs to the bacterial solute-binding protein 1 family.</text>
</comment>
<comment type="function">
    <text evidence="8">Part of the ABC transporter complex UgpBAEC involved in sn-glycerol-3-phosphate (G3P) import. Binds G3P.</text>
</comment>
<organism evidence="10 11">
    <name type="scientific">Pelagibacterium halotolerans (strain DSM 22347 / JCM 15775 / CGMCC 1.7692 / B2)</name>
    <dbReference type="NCBI Taxonomy" id="1082931"/>
    <lineage>
        <taxon>Bacteria</taxon>
        <taxon>Pseudomonadati</taxon>
        <taxon>Pseudomonadota</taxon>
        <taxon>Alphaproteobacteria</taxon>
        <taxon>Hyphomicrobiales</taxon>
        <taxon>Devosiaceae</taxon>
        <taxon>Pelagibacterium</taxon>
    </lineage>
</organism>
<dbReference type="eggNOG" id="COG1653">
    <property type="taxonomic scope" value="Bacteria"/>
</dbReference>
<evidence type="ECO:0000313" key="10">
    <source>
        <dbReference type="EMBL" id="AEQ53515.1"/>
    </source>
</evidence>
<dbReference type="STRING" id="1082931.KKY_3530"/>
<protein>
    <recommendedName>
        <fullName evidence="4">sn-glycerol-3-phosphate-binding periplasmic protein UgpB</fullName>
    </recommendedName>
</protein>
<keyword evidence="6 9" id="KW-0732">Signal</keyword>
<dbReference type="InterPro" id="IPR006059">
    <property type="entry name" value="SBP"/>
</dbReference>
<name>G4RA32_PELHB</name>
<evidence type="ECO:0000256" key="3">
    <source>
        <dbReference type="ARBA" id="ARBA00011557"/>
    </source>
</evidence>
<dbReference type="KEGG" id="phl:KKY_3530"/>
<evidence type="ECO:0000256" key="9">
    <source>
        <dbReference type="SAM" id="SignalP"/>
    </source>
</evidence>
<dbReference type="Pfam" id="PF13416">
    <property type="entry name" value="SBP_bac_8"/>
    <property type="match status" value="1"/>
</dbReference>
<evidence type="ECO:0000256" key="7">
    <source>
        <dbReference type="ARBA" id="ARBA00022764"/>
    </source>
</evidence>
<evidence type="ECO:0000256" key="8">
    <source>
        <dbReference type="ARBA" id="ARBA00034473"/>
    </source>
</evidence>
<proteinExistence type="inferred from homology"/>